<evidence type="ECO:0000313" key="10">
    <source>
        <dbReference type="Proteomes" id="UP000192674"/>
    </source>
</evidence>
<dbReference type="GO" id="GO:0009307">
    <property type="term" value="P:DNA restriction-modification system"/>
    <property type="evidence" value="ECO:0007669"/>
    <property type="project" value="UniProtKB-KW"/>
</dbReference>
<keyword evidence="10" id="KW-1185">Reference proteome</keyword>
<feature type="domain" description="DNA methylase adenine-specific" evidence="8">
    <location>
        <begin position="12"/>
        <end position="121"/>
    </location>
</feature>
<evidence type="ECO:0000259" key="8">
    <source>
        <dbReference type="Pfam" id="PF02384"/>
    </source>
</evidence>
<evidence type="ECO:0000256" key="7">
    <source>
        <dbReference type="SAM" id="MobiDB-lite"/>
    </source>
</evidence>
<dbReference type="PANTHER" id="PTHR42933:SF3">
    <property type="entry name" value="TYPE I RESTRICTION ENZYME MJAVIII METHYLASE SUBUNIT"/>
    <property type="match status" value="1"/>
</dbReference>
<accession>A0A1Y5YBD5</accession>
<sequence length="209" mass="22692">MDGVIGTHNGDTLRRFRKVLSNPPFSLNYRAEDVKFSDRMMFGWAPETGKKADLMFVQRMVSVLTQNGIAATVMPHGVLFRGGAERAIREKMLQADAIEAIIGLGPNLFYGTGIPACVLVVGERGQLDQPHPVREGLAYLGGHPQRQPGLADPGHPGQRDQPRSPQQPRGLGWSRVGEATKLVASPGRLPTGRRDPVRAITAPGFSVVR</sequence>
<organism evidence="9 10">
    <name type="scientific">Kibdelosporangium aridum</name>
    <dbReference type="NCBI Taxonomy" id="2030"/>
    <lineage>
        <taxon>Bacteria</taxon>
        <taxon>Bacillati</taxon>
        <taxon>Actinomycetota</taxon>
        <taxon>Actinomycetes</taxon>
        <taxon>Pseudonocardiales</taxon>
        <taxon>Pseudonocardiaceae</taxon>
        <taxon>Kibdelosporangium</taxon>
    </lineage>
</organism>
<dbReference type="GO" id="GO:0009007">
    <property type="term" value="F:site-specific DNA-methyltransferase (adenine-specific) activity"/>
    <property type="evidence" value="ECO:0007669"/>
    <property type="project" value="UniProtKB-EC"/>
</dbReference>
<dbReference type="Gene3D" id="3.40.50.150">
    <property type="entry name" value="Vaccinia Virus protein VP39"/>
    <property type="match status" value="1"/>
</dbReference>
<evidence type="ECO:0000256" key="1">
    <source>
        <dbReference type="ARBA" id="ARBA00011900"/>
    </source>
</evidence>
<evidence type="ECO:0000256" key="3">
    <source>
        <dbReference type="ARBA" id="ARBA00022679"/>
    </source>
</evidence>
<feature type="region of interest" description="Disordered" evidence="7">
    <location>
        <begin position="134"/>
        <end position="209"/>
    </location>
</feature>
<keyword evidence="2 9" id="KW-0489">Methyltransferase</keyword>
<dbReference type="InterPro" id="IPR003356">
    <property type="entry name" value="DNA_methylase_A-5"/>
</dbReference>
<keyword evidence="5" id="KW-0680">Restriction system</keyword>
<dbReference type="GO" id="GO:0008170">
    <property type="term" value="F:N-methyltransferase activity"/>
    <property type="evidence" value="ECO:0007669"/>
    <property type="project" value="InterPro"/>
</dbReference>
<dbReference type="AlphaFoldDB" id="A0A1Y5YBD5"/>
<dbReference type="Pfam" id="PF02384">
    <property type="entry name" value="N6_Mtase"/>
    <property type="match status" value="1"/>
</dbReference>
<evidence type="ECO:0000256" key="5">
    <source>
        <dbReference type="ARBA" id="ARBA00022747"/>
    </source>
</evidence>
<gene>
    <name evidence="9" type="ORF">SAMN05661093_10767</name>
</gene>
<keyword evidence="3" id="KW-0808">Transferase</keyword>
<dbReference type="EMBL" id="FWXV01000021">
    <property type="protein sequence ID" value="SMD27170.1"/>
    <property type="molecule type" value="Genomic_DNA"/>
</dbReference>
<protein>
    <recommendedName>
        <fullName evidence="1">site-specific DNA-methyltransferase (adenine-specific)</fullName>
        <ecNumber evidence="1">2.1.1.72</ecNumber>
    </recommendedName>
</protein>
<reference evidence="9 10" key="1">
    <citation type="submission" date="2017-04" db="EMBL/GenBank/DDBJ databases">
        <authorList>
            <person name="Afonso C.L."/>
            <person name="Miller P.J."/>
            <person name="Scott M.A."/>
            <person name="Spackman E."/>
            <person name="Goraichik I."/>
            <person name="Dimitrov K.M."/>
            <person name="Suarez D.L."/>
            <person name="Swayne D.E."/>
        </authorList>
    </citation>
    <scope>NUCLEOTIDE SEQUENCE [LARGE SCALE GENOMIC DNA]</scope>
    <source>
        <strain evidence="9 10">DSM 43828</strain>
    </source>
</reference>
<dbReference type="InterPro" id="IPR029063">
    <property type="entry name" value="SAM-dependent_MTases_sf"/>
</dbReference>
<evidence type="ECO:0000256" key="6">
    <source>
        <dbReference type="ARBA" id="ARBA00047942"/>
    </source>
</evidence>
<proteinExistence type="predicted"/>
<dbReference type="GO" id="GO:0032259">
    <property type="term" value="P:methylation"/>
    <property type="evidence" value="ECO:0007669"/>
    <property type="project" value="UniProtKB-KW"/>
</dbReference>
<dbReference type="GO" id="GO:0003677">
    <property type="term" value="F:DNA binding"/>
    <property type="evidence" value="ECO:0007669"/>
    <property type="project" value="InterPro"/>
</dbReference>
<dbReference type="SUPFAM" id="SSF53335">
    <property type="entry name" value="S-adenosyl-L-methionine-dependent methyltransferases"/>
    <property type="match status" value="1"/>
</dbReference>
<dbReference type="PRINTS" id="PR00507">
    <property type="entry name" value="N12N6MTFRASE"/>
</dbReference>
<comment type="catalytic activity">
    <reaction evidence="6">
        <text>a 2'-deoxyadenosine in DNA + S-adenosyl-L-methionine = an N(6)-methyl-2'-deoxyadenosine in DNA + S-adenosyl-L-homocysteine + H(+)</text>
        <dbReference type="Rhea" id="RHEA:15197"/>
        <dbReference type="Rhea" id="RHEA-COMP:12418"/>
        <dbReference type="Rhea" id="RHEA-COMP:12419"/>
        <dbReference type="ChEBI" id="CHEBI:15378"/>
        <dbReference type="ChEBI" id="CHEBI:57856"/>
        <dbReference type="ChEBI" id="CHEBI:59789"/>
        <dbReference type="ChEBI" id="CHEBI:90615"/>
        <dbReference type="ChEBI" id="CHEBI:90616"/>
        <dbReference type="EC" id="2.1.1.72"/>
    </reaction>
</comment>
<keyword evidence="4" id="KW-0949">S-adenosyl-L-methionine</keyword>
<dbReference type="PANTHER" id="PTHR42933">
    <property type="entry name" value="SLR6095 PROTEIN"/>
    <property type="match status" value="1"/>
</dbReference>
<evidence type="ECO:0000256" key="4">
    <source>
        <dbReference type="ARBA" id="ARBA00022691"/>
    </source>
</evidence>
<dbReference type="EC" id="2.1.1.72" evidence="1"/>
<dbReference type="RefSeq" id="WP_407657190.1">
    <property type="nucleotide sequence ID" value="NZ_FWXV01000021.1"/>
</dbReference>
<evidence type="ECO:0000313" key="9">
    <source>
        <dbReference type="EMBL" id="SMD27170.1"/>
    </source>
</evidence>
<name>A0A1Y5YBD5_KIBAR</name>
<dbReference type="InterPro" id="IPR051537">
    <property type="entry name" value="DNA_Adenine_Mtase"/>
</dbReference>
<evidence type="ECO:0000256" key="2">
    <source>
        <dbReference type="ARBA" id="ARBA00022603"/>
    </source>
</evidence>
<dbReference type="Proteomes" id="UP000192674">
    <property type="component" value="Unassembled WGS sequence"/>
</dbReference>